<dbReference type="SMART" id="SM00727">
    <property type="entry name" value="STI1"/>
    <property type="match status" value="2"/>
</dbReference>
<dbReference type="Pfam" id="PF23195">
    <property type="entry name" value="UBQLN1"/>
    <property type="match status" value="1"/>
</dbReference>
<dbReference type="Ensembl" id="ENSSSUT00005017359.1">
    <property type="protein sequence ID" value="ENSSSUP00005015210.1"/>
    <property type="gene ID" value="ENSSSUG00005009831.1"/>
</dbReference>
<evidence type="ECO:0000313" key="4">
    <source>
        <dbReference type="Proteomes" id="UP000472268"/>
    </source>
</evidence>
<dbReference type="PANTHER" id="PTHR10677:SF9">
    <property type="entry name" value="UBIQUILIN-LIKE PROTEIN"/>
    <property type="match status" value="1"/>
</dbReference>
<dbReference type="Gene3D" id="1.10.260.100">
    <property type="match status" value="1"/>
</dbReference>
<dbReference type="AlphaFoldDB" id="A0A673U0M9"/>
<dbReference type="FunFam" id="1.10.260.100:FF:000001">
    <property type="entry name" value="Ubiquilin 1"/>
    <property type="match status" value="1"/>
</dbReference>
<keyword evidence="4" id="KW-1185">Reference proteome</keyword>
<feature type="region of interest" description="Disordered" evidence="1">
    <location>
        <begin position="1"/>
        <end position="27"/>
    </location>
</feature>
<reference evidence="3 4" key="1">
    <citation type="submission" date="2019-05" db="EMBL/GenBank/DDBJ databases">
        <title>A Chromosome-scale Meerkat (S. suricatta) Genome Assembly.</title>
        <authorList>
            <person name="Dudchenko O."/>
            <person name="Lieberman Aiden E."/>
            <person name="Tung J."/>
            <person name="Barreiro L.B."/>
            <person name="Clutton-Brock T.H."/>
        </authorList>
    </citation>
    <scope>NUCLEOTIDE SEQUENCE [LARGE SCALE GENOMIC DNA]</scope>
</reference>
<protein>
    <recommendedName>
        <fullName evidence="2">STI1 domain-containing protein</fullName>
    </recommendedName>
</protein>
<dbReference type="GO" id="GO:0031593">
    <property type="term" value="F:polyubiquitin modification-dependent protein binding"/>
    <property type="evidence" value="ECO:0007669"/>
    <property type="project" value="TreeGrafter"/>
</dbReference>
<dbReference type="InterPro" id="IPR006636">
    <property type="entry name" value="STI1_HS-bd"/>
</dbReference>
<evidence type="ECO:0000259" key="2">
    <source>
        <dbReference type="SMART" id="SM00727"/>
    </source>
</evidence>
<sequence length="273" mass="30671">MPHVISRTPRMAQSGHPSGLPTDRNIPPSVTRVIVKTAGKQEDPECIEQMLQNPSIQQLLSNLGLMRQFISEHPDMQQWMQQNPEVSHLLENSEILRQTLELARNLAMIQEIMQIEQPEQTIEHPLSPQSYSDLETMPGGDNALDQSSADCNNHMLNSLQDPFGGNPFTALLGGHVLEPAQSSPPSPPQPQKRQDHKWNLSRPWDLGTTMPICRHSLLMRGTLMPLFASSRDLRDSNHHACFCACHLPADLFDYIICSFHLFLCFQSQSIGQG</sequence>
<dbReference type="OMA" id="ISRTPRM"/>
<dbReference type="GO" id="GO:0005829">
    <property type="term" value="C:cytosol"/>
    <property type="evidence" value="ECO:0007669"/>
    <property type="project" value="TreeGrafter"/>
</dbReference>
<feature type="region of interest" description="Disordered" evidence="1">
    <location>
        <begin position="176"/>
        <end position="197"/>
    </location>
</feature>
<organism evidence="3 4">
    <name type="scientific">Suricata suricatta</name>
    <name type="common">Meerkat</name>
    <dbReference type="NCBI Taxonomy" id="37032"/>
    <lineage>
        <taxon>Eukaryota</taxon>
        <taxon>Metazoa</taxon>
        <taxon>Chordata</taxon>
        <taxon>Craniata</taxon>
        <taxon>Vertebrata</taxon>
        <taxon>Euteleostomi</taxon>
        <taxon>Mammalia</taxon>
        <taxon>Eutheria</taxon>
        <taxon>Laurasiatheria</taxon>
        <taxon>Carnivora</taxon>
        <taxon>Feliformia</taxon>
        <taxon>Herpestidae</taxon>
        <taxon>Suricata</taxon>
    </lineage>
</organism>
<proteinExistence type="predicted"/>
<gene>
    <name evidence="3" type="primary">UBQLNL</name>
</gene>
<evidence type="ECO:0000256" key="1">
    <source>
        <dbReference type="SAM" id="MobiDB-lite"/>
    </source>
</evidence>
<feature type="domain" description="STI1" evidence="2">
    <location>
        <begin position="27"/>
        <end position="60"/>
    </location>
</feature>
<feature type="domain" description="STI1" evidence="2">
    <location>
        <begin position="73"/>
        <end position="112"/>
    </location>
</feature>
<reference evidence="3" key="2">
    <citation type="submission" date="2025-08" db="UniProtKB">
        <authorList>
            <consortium name="Ensembl"/>
        </authorList>
    </citation>
    <scope>IDENTIFICATION</scope>
</reference>
<dbReference type="InterPro" id="IPR015496">
    <property type="entry name" value="Ubiquilin"/>
</dbReference>
<evidence type="ECO:0000313" key="3">
    <source>
        <dbReference type="Ensembl" id="ENSSSUP00005015210.1"/>
    </source>
</evidence>
<dbReference type="PANTHER" id="PTHR10677">
    <property type="entry name" value="UBIQUILIN"/>
    <property type="match status" value="1"/>
</dbReference>
<reference evidence="3" key="3">
    <citation type="submission" date="2025-09" db="UniProtKB">
        <authorList>
            <consortium name="Ensembl"/>
        </authorList>
    </citation>
    <scope>IDENTIFICATION</scope>
</reference>
<name>A0A673U0M9_SURSU</name>
<dbReference type="Proteomes" id="UP000472268">
    <property type="component" value="Chromosome 11"/>
</dbReference>
<dbReference type="GO" id="GO:0006511">
    <property type="term" value="P:ubiquitin-dependent protein catabolic process"/>
    <property type="evidence" value="ECO:0007669"/>
    <property type="project" value="TreeGrafter"/>
</dbReference>
<accession>A0A673U0M9</accession>